<dbReference type="EC" id="2.7.7.23" evidence="3"/>
<evidence type="ECO:0000256" key="3">
    <source>
        <dbReference type="ARBA" id="ARBA00012457"/>
    </source>
</evidence>
<dbReference type="Pfam" id="PF01704">
    <property type="entry name" value="UDPGP"/>
    <property type="match status" value="1"/>
</dbReference>
<gene>
    <name evidence="7" type="ORF">WR25_26342</name>
</gene>
<accession>A0A2A2KUM0</accession>
<dbReference type="STRING" id="2018661.A0A2A2KUM0"/>
<dbReference type="PANTHER" id="PTHR11952">
    <property type="entry name" value="UDP- GLUCOSE PYROPHOSPHORYLASE"/>
    <property type="match status" value="1"/>
</dbReference>
<evidence type="ECO:0000256" key="6">
    <source>
        <dbReference type="ARBA" id="ARBA00048493"/>
    </source>
</evidence>
<dbReference type="EMBL" id="LIAE01007699">
    <property type="protein sequence ID" value="PAV77473.1"/>
    <property type="molecule type" value="Genomic_DNA"/>
</dbReference>
<reference evidence="7 8" key="1">
    <citation type="journal article" date="2017" name="Curr. Biol.">
        <title>Genome architecture and evolution of a unichromosomal asexual nematode.</title>
        <authorList>
            <person name="Fradin H."/>
            <person name="Zegar C."/>
            <person name="Gutwein M."/>
            <person name="Lucas J."/>
            <person name="Kovtun M."/>
            <person name="Corcoran D."/>
            <person name="Baugh L.R."/>
            <person name="Kiontke K."/>
            <person name="Gunsalus K."/>
            <person name="Fitch D.H."/>
            <person name="Piano F."/>
        </authorList>
    </citation>
    <scope>NUCLEOTIDE SEQUENCE [LARGE SCALE GENOMIC DNA]</scope>
    <source>
        <strain evidence="7">PF1309</strain>
    </source>
</reference>
<proteinExistence type="inferred from homology"/>
<evidence type="ECO:0000256" key="1">
    <source>
        <dbReference type="ARBA" id="ARBA00005208"/>
    </source>
</evidence>
<sequence>MSLEKLQEKVGTQKHLLDFWNELNETERDQLSEQVLSMDFSACHAAFVSSAQPPLPIKELRPIPDERHVIKAHLSKDEVENYWNKGLNAIAKGQVAAVVLAGGQASRLGSDQPKGTLPLGLHISPQDSLLGLQAAKIAKLELLAREAYPDCNGKIQWLVMTSKSTDEPTRKHLEKVVPEAGLLLEQVTIFSQDNIPAFDMSGNFLLADKHTITTSPNGNGGLFSAISKYLPGLDKRGVKYVHVYCVDNVLARVADPIFTGIAVEKGADVLTKTVERKPGELVGSVCLNDGVPRIVEYSELGAELESQKAPNGRLLFCAGSIANHLFTLDFLKGFCTPSFHLPYHRALKKISYVDANGVVVKPTAPNGIKLEQFVFDVFDLSKNFYIFEVKNEQEFAPLKNAESAGVDCLSTCRRSLANETRRWLKESGFVLPKGLVTYIKADETYAGEVFLILFPKICKDPKIKPSRWASFEEAYRPTNRDREETALKCLNREKRPNCKNEQ</sequence>
<organism evidence="7 8">
    <name type="scientific">Diploscapter pachys</name>
    <dbReference type="NCBI Taxonomy" id="2018661"/>
    <lineage>
        <taxon>Eukaryota</taxon>
        <taxon>Metazoa</taxon>
        <taxon>Ecdysozoa</taxon>
        <taxon>Nematoda</taxon>
        <taxon>Chromadorea</taxon>
        <taxon>Rhabditida</taxon>
        <taxon>Rhabditina</taxon>
        <taxon>Rhabditomorpha</taxon>
        <taxon>Rhabditoidea</taxon>
        <taxon>Rhabditidae</taxon>
        <taxon>Diploscapter</taxon>
    </lineage>
</organism>
<evidence type="ECO:0000313" key="8">
    <source>
        <dbReference type="Proteomes" id="UP000218231"/>
    </source>
</evidence>
<dbReference type="GO" id="GO:0003977">
    <property type="term" value="F:UDP-N-acetylglucosamine diphosphorylase activity"/>
    <property type="evidence" value="ECO:0007669"/>
    <property type="project" value="UniProtKB-EC"/>
</dbReference>
<comment type="pathway">
    <text evidence="1">Nucleotide-sugar biosynthesis; UDP-N-acetyl-alpha-D-glucosamine biosynthesis; UDP-N-acetyl-alpha-D-glucosamine from N-acetyl-alpha-D-glucosamine 1-phosphate: step 1/1.</text>
</comment>
<dbReference type="SUPFAM" id="SSF53448">
    <property type="entry name" value="Nucleotide-diphospho-sugar transferases"/>
    <property type="match status" value="1"/>
</dbReference>
<protein>
    <recommendedName>
        <fullName evidence="3">UDP-N-acetylglucosamine diphosphorylase</fullName>
        <ecNumber evidence="3">2.7.7.23</ecNumber>
    </recommendedName>
</protein>
<name>A0A2A2KUM0_9BILA</name>
<dbReference type="Gene3D" id="3.90.550.10">
    <property type="entry name" value="Spore Coat Polysaccharide Biosynthesis Protein SpsA, Chain A"/>
    <property type="match status" value="1"/>
</dbReference>
<comment type="caution">
    <text evidence="7">The sequence shown here is derived from an EMBL/GenBank/DDBJ whole genome shotgun (WGS) entry which is preliminary data.</text>
</comment>
<keyword evidence="5" id="KW-0548">Nucleotidyltransferase</keyword>
<dbReference type="InterPro" id="IPR029044">
    <property type="entry name" value="Nucleotide-diphossugar_trans"/>
</dbReference>
<dbReference type="OrthoDB" id="532420at2759"/>
<keyword evidence="8" id="KW-1185">Reference proteome</keyword>
<dbReference type="PANTHER" id="PTHR11952:SF2">
    <property type="entry name" value="LD24639P"/>
    <property type="match status" value="1"/>
</dbReference>
<comment type="similarity">
    <text evidence="2">Belongs to the UDPGP type 1 family.</text>
</comment>
<keyword evidence="4" id="KW-0808">Transferase</keyword>
<dbReference type="InterPro" id="IPR039741">
    <property type="entry name" value="UDP-sugar_pyrophosphorylase"/>
</dbReference>
<dbReference type="CDD" id="cd04193">
    <property type="entry name" value="UDPGlcNAc_PPase"/>
    <property type="match status" value="1"/>
</dbReference>
<comment type="catalytic activity">
    <reaction evidence="6">
        <text>N-acetyl-alpha-D-glucosamine 1-phosphate + UTP + H(+) = UDP-N-acetyl-alpha-D-glucosamine + diphosphate</text>
        <dbReference type="Rhea" id="RHEA:13509"/>
        <dbReference type="ChEBI" id="CHEBI:15378"/>
        <dbReference type="ChEBI" id="CHEBI:33019"/>
        <dbReference type="ChEBI" id="CHEBI:46398"/>
        <dbReference type="ChEBI" id="CHEBI:57705"/>
        <dbReference type="ChEBI" id="CHEBI:57776"/>
        <dbReference type="EC" id="2.7.7.23"/>
    </reaction>
</comment>
<evidence type="ECO:0000313" key="7">
    <source>
        <dbReference type="EMBL" id="PAV77473.1"/>
    </source>
</evidence>
<dbReference type="AlphaFoldDB" id="A0A2A2KUM0"/>
<evidence type="ECO:0000256" key="5">
    <source>
        <dbReference type="ARBA" id="ARBA00022695"/>
    </source>
</evidence>
<evidence type="ECO:0000256" key="4">
    <source>
        <dbReference type="ARBA" id="ARBA00022679"/>
    </source>
</evidence>
<dbReference type="Proteomes" id="UP000218231">
    <property type="component" value="Unassembled WGS sequence"/>
</dbReference>
<evidence type="ECO:0000256" key="2">
    <source>
        <dbReference type="ARBA" id="ARBA00010401"/>
    </source>
</evidence>
<dbReference type="InterPro" id="IPR002618">
    <property type="entry name" value="UDPGP_fam"/>
</dbReference>